<proteinExistence type="predicted"/>
<comment type="caution">
    <text evidence="2">The sequence shown here is derived from an EMBL/GenBank/DDBJ whole genome shotgun (WGS) entry which is preliminary data.</text>
</comment>
<evidence type="ECO:0000313" key="2">
    <source>
        <dbReference type="EMBL" id="KAG8200041.1"/>
    </source>
</evidence>
<dbReference type="Proteomes" id="UP000827092">
    <property type="component" value="Unassembled WGS sequence"/>
</dbReference>
<dbReference type="AlphaFoldDB" id="A0AAV6VWC7"/>
<dbReference type="Pfam" id="PF01590">
    <property type="entry name" value="GAF"/>
    <property type="match status" value="1"/>
</dbReference>
<sequence>MKWTDFLPSCLEYGMVCANGSLLGSNMAELDAVEEDPNSSDIPRAPSTEHIRESSVAQYLEEHCRFARQWFVRNATPEMVSEWLLGHGFGPNPEMPDNVSSLTDSYARASNSGRNSVTSELFQDMVICPKKKNKNVCNKLSRKELQQHLRSLKEPDLMMELIRDIANELDVDVLCHKILVNVSILTNSDRGSLFLAKGPRGSRYLVAKLFDVTPDSVLQDVLDAAVNEDGESRIPPIPFGKGIAGHVALTKENVNIKDAYQDSRFNKEIDTRTGYRTESVMCQPILNLHGDVIGVAQCINKVTGDHHFTDQDQEGGVELWLVAEILFWEMDEGSCNKATVSNIFRKFIFYCCTMDQVLLGMAIHAIWRQSIGGHC</sequence>
<accession>A0AAV6VWC7</accession>
<name>A0AAV6VWC7_9ARAC</name>
<dbReference type="SUPFAM" id="SSF55781">
    <property type="entry name" value="GAF domain-like"/>
    <property type="match status" value="1"/>
</dbReference>
<dbReference type="SMART" id="SM00065">
    <property type="entry name" value="GAF"/>
    <property type="match status" value="1"/>
</dbReference>
<reference evidence="2 3" key="1">
    <citation type="journal article" date="2022" name="Nat. Ecol. Evol.">
        <title>A masculinizing supergene underlies an exaggerated male reproductive morph in a spider.</title>
        <authorList>
            <person name="Hendrickx F."/>
            <person name="De Corte Z."/>
            <person name="Sonet G."/>
            <person name="Van Belleghem S.M."/>
            <person name="Kostlbacher S."/>
            <person name="Vangestel C."/>
        </authorList>
    </citation>
    <scope>NUCLEOTIDE SEQUENCE [LARGE SCALE GENOMIC DNA]</scope>
    <source>
        <strain evidence="2">W744_W776</strain>
    </source>
</reference>
<organism evidence="2 3">
    <name type="scientific">Oedothorax gibbosus</name>
    <dbReference type="NCBI Taxonomy" id="931172"/>
    <lineage>
        <taxon>Eukaryota</taxon>
        <taxon>Metazoa</taxon>
        <taxon>Ecdysozoa</taxon>
        <taxon>Arthropoda</taxon>
        <taxon>Chelicerata</taxon>
        <taxon>Arachnida</taxon>
        <taxon>Araneae</taxon>
        <taxon>Araneomorphae</taxon>
        <taxon>Entelegynae</taxon>
        <taxon>Araneoidea</taxon>
        <taxon>Linyphiidae</taxon>
        <taxon>Erigoninae</taxon>
        <taxon>Oedothorax</taxon>
    </lineage>
</organism>
<feature type="domain" description="GAF" evidence="1">
    <location>
        <begin position="170"/>
        <end position="332"/>
    </location>
</feature>
<protein>
    <recommendedName>
        <fullName evidence="1">GAF domain-containing protein</fullName>
    </recommendedName>
</protein>
<dbReference type="InterPro" id="IPR029016">
    <property type="entry name" value="GAF-like_dom_sf"/>
</dbReference>
<keyword evidence="3" id="KW-1185">Reference proteome</keyword>
<gene>
    <name evidence="2" type="ORF">JTE90_001899</name>
</gene>
<dbReference type="EMBL" id="JAFNEN010000020">
    <property type="protein sequence ID" value="KAG8200041.1"/>
    <property type="molecule type" value="Genomic_DNA"/>
</dbReference>
<dbReference type="InterPro" id="IPR003018">
    <property type="entry name" value="GAF"/>
</dbReference>
<evidence type="ECO:0000313" key="3">
    <source>
        <dbReference type="Proteomes" id="UP000827092"/>
    </source>
</evidence>
<dbReference type="Gene3D" id="3.30.450.40">
    <property type="match status" value="1"/>
</dbReference>
<evidence type="ECO:0000259" key="1">
    <source>
        <dbReference type="SMART" id="SM00065"/>
    </source>
</evidence>